<reference evidence="4 5" key="1">
    <citation type="submission" date="2024-03" db="EMBL/GenBank/DDBJ databases">
        <authorList>
            <person name="Gkanogiannis A."/>
            <person name="Becerra Lopez-Lavalle L."/>
        </authorList>
    </citation>
    <scope>NUCLEOTIDE SEQUENCE [LARGE SCALE GENOMIC DNA]</scope>
</reference>
<dbReference type="Gene3D" id="2.40.50.140">
    <property type="entry name" value="Nucleic acid-binding proteins"/>
    <property type="match status" value="1"/>
</dbReference>
<protein>
    <submittedName>
        <fullName evidence="4">Uncharacterized protein</fullName>
    </submittedName>
</protein>
<dbReference type="Proteomes" id="UP001642487">
    <property type="component" value="Chromosome 11"/>
</dbReference>
<organism evidence="4 5">
    <name type="scientific">Citrullus colocynthis</name>
    <name type="common">colocynth</name>
    <dbReference type="NCBI Taxonomy" id="252529"/>
    <lineage>
        <taxon>Eukaryota</taxon>
        <taxon>Viridiplantae</taxon>
        <taxon>Streptophyta</taxon>
        <taxon>Embryophyta</taxon>
        <taxon>Tracheophyta</taxon>
        <taxon>Spermatophyta</taxon>
        <taxon>Magnoliopsida</taxon>
        <taxon>eudicotyledons</taxon>
        <taxon>Gunneridae</taxon>
        <taxon>Pentapetalae</taxon>
        <taxon>rosids</taxon>
        <taxon>fabids</taxon>
        <taxon>Cucurbitales</taxon>
        <taxon>Cucurbitaceae</taxon>
        <taxon>Benincaseae</taxon>
        <taxon>Citrullus</taxon>
    </lineage>
</organism>
<dbReference type="InterPro" id="IPR011344">
    <property type="entry name" value="ssDNA-bd"/>
</dbReference>
<keyword evidence="5" id="KW-1185">Reference proteome</keyword>
<gene>
    <name evidence="4" type="ORF">CITCOLO1_LOCUS4301</name>
</gene>
<feature type="compositionally biased region" description="Polar residues" evidence="3">
    <location>
        <begin position="254"/>
        <end position="264"/>
    </location>
</feature>
<dbReference type="SUPFAM" id="SSF50249">
    <property type="entry name" value="Nucleic acid-binding proteins"/>
    <property type="match status" value="1"/>
</dbReference>
<dbReference type="InterPro" id="IPR000424">
    <property type="entry name" value="Primosome_PriB/ssb"/>
</dbReference>
<dbReference type="Pfam" id="PF00436">
    <property type="entry name" value="SSB"/>
    <property type="match status" value="1"/>
</dbReference>
<feature type="region of interest" description="Disordered" evidence="3">
    <location>
        <begin position="244"/>
        <end position="264"/>
    </location>
</feature>
<dbReference type="EMBL" id="OZ021745">
    <property type="protein sequence ID" value="CAK9312607.1"/>
    <property type="molecule type" value="Genomic_DNA"/>
</dbReference>
<dbReference type="InterPro" id="IPR012340">
    <property type="entry name" value="NA-bd_OB-fold"/>
</dbReference>
<name>A0ABP0Y1I2_9ROSI</name>
<proteinExistence type="predicted"/>
<accession>A0ABP0Y1I2</accession>
<evidence type="ECO:0000313" key="5">
    <source>
        <dbReference type="Proteomes" id="UP001642487"/>
    </source>
</evidence>
<keyword evidence="1 2" id="KW-0238">DNA-binding</keyword>
<evidence type="ECO:0000256" key="1">
    <source>
        <dbReference type="ARBA" id="ARBA00023125"/>
    </source>
</evidence>
<dbReference type="PROSITE" id="PS50935">
    <property type="entry name" value="SSB"/>
    <property type="match status" value="1"/>
</dbReference>
<sequence>MRAVRLLFSLRRVAASPSPPVAFFSLSSSLTTKSTNSVATEAKKGGSLHRNRPKFKWNSVSFFGTVEQPLRVQTRNGRTVSAWTILRAKLSPDSNCSFRIFLKLWEEMAKSCIERLKPNDFIYVAGTLESYKKADECGKSYLSYELTVSELNCIAQNDQGSKGQNSVGMVHEEGHAHMGSNGERLHLWQVFFSSPHEWWDNRNQKSNPKHPDFRHKSTGEALWLHATDPPWIRKQLELLDNKMEEKDQDGHCGSDSSMSKWLYS</sequence>
<dbReference type="PANTHER" id="PTHR10302:SF18">
    <property type="entry name" value="PROTEIN OSB1, MITOCHONDRIAL"/>
    <property type="match status" value="1"/>
</dbReference>
<evidence type="ECO:0000256" key="2">
    <source>
        <dbReference type="PROSITE-ProRule" id="PRU00252"/>
    </source>
</evidence>
<evidence type="ECO:0000313" key="4">
    <source>
        <dbReference type="EMBL" id="CAK9312607.1"/>
    </source>
</evidence>
<dbReference type="PANTHER" id="PTHR10302">
    <property type="entry name" value="SINGLE-STRANDED DNA-BINDING PROTEIN"/>
    <property type="match status" value="1"/>
</dbReference>
<evidence type="ECO:0000256" key="3">
    <source>
        <dbReference type="SAM" id="MobiDB-lite"/>
    </source>
</evidence>